<dbReference type="Pfam" id="PF12136">
    <property type="entry name" value="RNA_pol_Rpo13"/>
    <property type="match status" value="1"/>
</dbReference>
<dbReference type="Proteomes" id="UP000053352">
    <property type="component" value="Unassembled WGS sequence"/>
</dbReference>
<dbReference type="RefSeq" id="WP_058371030.1">
    <property type="nucleotide sequence ID" value="NZ_LNTB01000001.1"/>
</dbReference>
<feature type="domain" description="RNA polymerase Rpo13 subunit HTH" evidence="2">
    <location>
        <begin position="14"/>
        <end position="50"/>
    </location>
</feature>
<name>A0A0V8RWB8_PYROC</name>
<protein>
    <recommendedName>
        <fullName evidence="2">RNA polymerase Rpo13 subunit HTH domain-containing protein</fullName>
    </recommendedName>
</protein>
<dbReference type="EMBL" id="LNTB01000001">
    <property type="protein sequence ID" value="KSW12348.1"/>
    <property type="molecule type" value="Genomic_DNA"/>
</dbReference>
<reference evidence="3 4" key="1">
    <citation type="submission" date="2015-11" db="EMBL/GenBank/DDBJ databases">
        <title>Genome sequence of Pyrodictium occultum PL-19, a marine hyperthermophilic archaeon isolated from Volcano, Italy.</title>
        <authorList>
            <person name="Utturkar S."/>
            <person name="Huber H."/>
            <person name="Leptihn S."/>
            <person name="Brown S."/>
            <person name="Stetter K.O."/>
            <person name="Podar M."/>
        </authorList>
    </citation>
    <scope>NUCLEOTIDE SEQUENCE [LARGE SCALE GENOMIC DNA]</scope>
    <source>
        <strain evidence="3 4">PL-19</strain>
    </source>
</reference>
<proteinExistence type="predicted"/>
<evidence type="ECO:0000313" key="3">
    <source>
        <dbReference type="EMBL" id="KSW12348.1"/>
    </source>
</evidence>
<accession>A0A0V8RWB8</accession>
<dbReference type="InterPro" id="IPR021985">
    <property type="entry name" value="RNA_pol_Rpo13"/>
</dbReference>
<dbReference type="STRING" id="2309.CF15_06300"/>
<feature type="region of interest" description="Disordered" evidence="1">
    <location>
        <begin position="1"/>
        <end position="21"/>
    </location>
</feature>
<organism evidence="3 4">
    <name type="scientific">Pyrodictium occultum</name>
    <dbReference type="NCBI Taxonomy" id="2309"/>
    <lineage>
        <taxon>Archaea</taxon>
        <taxon>Thermoproteota</taxon>
        <taxon>Thermoprotei</taxon>
        <taxon>Desulfurococcales</taxon>
        <taxon>Pyrodictiaceae</taxon>
        <taxon>Pyrodictium</taxon>
    </lineage>
</organism>
<dbReference type="OrthoDB" id="381480at2157"/>
<evidence type="ECO:0000256" key="1">
    <source>
        <dbReference type="SAM" id="MobiDB-lite"/>
    </source>
</evidence>
<keyword evidence="4" id="KW-1185">Reference proteome</keyword>
<evidence type="ECO:0000313" key="4">
    <source>
        <dbReference type="Proteomes" id="UP000053352"/>
    </source>
</evidence>
<comment type="caution">
    <text evidence="3">The sequence shown here is derived from an EMBL/GenBank/DDBJ whole genome shotgun (WGS) entry which is preliminary data.</text>
</comment>
<gene>
    <name evidence="3" type="ORF">CF15_06300</name>
</gene>
<evidence type="ECO:0000259" key="2">
    <source>
        <dbReference type="Pfam" id="PF12136"/>
    </source>
</evidence>
<dbReference type="AlphaFoldDB" id="A0A0V8RWB8"/>
<sequence>MSEEVFEEVSEKAHESEEEVEEEAIDINAALLEAMVKRTEILEKYVKGEVGKAEATSMLSAVKVPTLGRRRRRK</sequence>